<comment type="catalytic activity">
    <reaction evidence="1">
        <text>3-methyl-2-oxobutanoate + acetyl-CoA + H2O = (2S)-2-isopropylmalate + CoA + H(+)</text>
        <dbReference type="Rhea" id="RHEA:21524"/>
        <dbReference type="ChEBI" id="CHEBI:1178"/>
        <dbReference type="ChEBI" id="CHEBI:11851"/>
        <dbReference type="ChEBI" id="CHEBI:15377"/>
        <dbReference type="ChEBI" id="CHEBI:15378"/>
        <dbReference type="ChEBI" id="CHEBI:57287"/>
        <dbReference type="ChEBI" id="CHEBI:57288"/>
        <dbReference type="EC" id="2.3.3.13"/>
    </reaction>
</comment>
<dbReference type="NCBIfam" id="NF002991">
    <property type="entry name" value="PRK03739.1"/>
    <property type="match status" value="1"/>
</dbReference>
<dbReference type="GO" id="GO:0009098">
    <property type="term" value="P:L-leucine biosynthetic process"/>
    <property type="evidence" value="ECO:0007669"/>
    <property type="project" value="TreeGrafter"/>
</dbReference>
<keyword evidence="4" id="KW-0808">Transferase</keyword>
<dbReference type="Pfam" id="PF22615">
    <property type="entry name" value="IPMS_D2"/>
    <property type="match status" value="1"/>
</dbReference>
<dbReference type="OrthoDB" id="418791at2759"/>
<accession>A0A3D8SC75</accession>
<dbReference type="SUPFAM" id="SSF51569">
    <property type="entry name" value="Aldolase"/>
    <property type="match status" value="1"/>
</dbReference>
<dbReference type="EC" id="2.3.3.13" evidence="3"/>
<evidence type="ECO:0000259" key="6">
    <source>
        <dbReference type="PROSITE" id="PS50991"/>
    </source>
</evidence>
<dbReference type="AlphaFoldDB" id="A0A3D8SC75"/>
<evidence type="ECO:0000256" key="3">
    <source>
        <dbReference type="ARBA" id="ARBA00012973"/>
    </source>
</evidence>
<name>A0A3D8SC75_9EURO</name>
<gene>
    <name evidence="7" type="ORF">DSM5745_04097</name>
</gene>
<dbReference type="PANTHER" id="PTHR46911:SF1">
    <property type="entry name" value="2-ISOPROPYLMALATE SYNTHASE"/>
    <property type="match status" value="1"/>
</dbReference>
<dbReference type="RefSeq" id="XP_026605109.1">
    <property type="nucleotide sequence ID" value="XM_026746113.1"/>
</dbReference>
<dbReference type="InterPro" id="IPR000891">
    <property type="entry name" value="PYR_CT"/>
</dbReference>
<evidence type="ECO:0000256" key="5">
    <source>
        <dbReference type="SAM" id="MobiDB-lite"/>
    </source>
</evidence>
<dbReference type="Gene3D" id="3.30.160.270">
    <property type="match status" value="1"/>
</dbReference>
<dbReference type="Proteomes" id="UP000256690">
    <property type="component" value="Unassembled WGS sequence"/>
</dbReference>
<keyword evidence="8" id="KW-1185">Reference proteome</keyword>
<dbReference type="GO" id="GO:0003852">
    <property type="term" value="F:2-isopropylmalate synthase activity"/>
    <property type="evidence" value="ECO:0007669"/>
    <property type="project" value="UniProtKB-EC"/>
</dbReference>
<dbReference type="PROSITE" id="PS00816">
    <property type="entry name" value="AIPM_HOMOCIT_SYNTH_2"/>
    <property type="match status" value="1"/>
</dbReference>
<evidence type="ECO:0000313" key="8">
    <source>
        <dbReference type="Proteomes" id="UP000256690"/>
    </source>
</evidence>
<dbReference type="STRING" id="1810919.A0A3D8SC75"/>
<dbReference type="EMBL" id="PVWQ01000004">
    <property type="protein sequence ID" value="RDW83771.1"/>
    <property type="molecule type" value="Genomic_DNA"/>
</dbReference>
<feature type="region of interest" description="Disordered" evidence="5">
    <location>
        <begin position="10"/>
        <end position="34"/>
    </location>
</feature>
<dbReference type="PROSITE" id="PS00815">
    <property type="entry name" value="AIPM_HOMOCIT_SYNTH_1"/>
    <property type="match status" value="1"/>
</dbReference>
<dbReference type="PANTHER" id="PTHR46911">
    <property type="match status" value="1"/>
</dbReference>
<dbReference type="Pfam" id="PF00682">
    <property type="entry name" value="HMGL-like"/>
    <property type="match status" value="1"/>
</dbReference>
<evidence type="ECO:0000256" key="2">
    <source>
        <dbReference type="ARBA" id="ARBA00009767"/>
    </source>
</evidence>
<dbReference type="InterPro" id="IPR002034">
    <property type="entry name" value="AIPM/Hcit_synth_CS"/>
</dbReference>
<evidence type="ECO:0000313" key="7">
    <source>
        <dbReference type="EMBL" id="RDW83771.1"/>
    </source>
</evidence>
<proteinExistence type="inferred from homology"/>
<evidence type="ECO:0000256" key="1">
    <source>
        <dbReference type="ARBA" id="ARBA00000064"/>
    </source>
</evidence>
<dbReference type="GO" id="GO:0005739">
    <property type="term" value="C:mitochondrion"/>
    <property type="evidence" value="ECO:0007669"/>
    <property type="project" value="TreeGrafter"/>
</dbReference>
<comment type="caution">
    <text evidence="7">The sequence shown here is derived from an EMBL/GenBank/DDBJ whole genome shotgun (WGS) entry which is preliminary data.</text>
</comment>
<protein>
    <recommendedName>
        <fullName evidence="3">2-isopropylmalate synthase</fullName>
        <ecNumber evidence="3">2.3.3.13</ecNumber>
    </recommendedName>
</protein>
<dbReference type="Gene3D" id="3.20.20.70">
    <property type="entry name" value="Aldolase class I"/>
    <property type="match status" value="1"/>
</dbReference>
<dbReference type="GeneID" id="38114467"/>
<feature type="domain" description="Pyruvate carboxyltransferase" evidence="6">
    <location>
        <begin position="39"/>
        <end position="317"/>
    </location>
</feature>
<dbReference type="InterPro" id="IPR036230">
    <property type="entry name" value="LeuA_allosteric_dom_sf"/>
</dbReference>
<dbReference type="InterPro" id="IPR013785">
    <property type="entry name" value="Aldolase_TIM"/>
</dbReference>
<dbReference type="PROSITE" id="PS50991">
    <property type="entry name" value="PYR_CT"/>
    <property type="match status" value="1"/>
</dbReference>
<reference evidence="7 8" key="1">
    <citation type="journal article" date="2018" name="IMA Fungus">
        <title>IMA Genome-F 9: Draft genome sequence of Annulohypoxylon stygium, Aspergillus mulundensis, Berkeleyomyces basicola (syn. Thielaviopsis basicola), Ceratocystis smalleyi, two Cercospora beticola strains, Coleophoma cylindrospora, Fusarium fracticaudum, Phialophora cf. hyalina, and Morchella septimelata.</title>
        <authorList>
            <person name="Wingfield B.D."/>
            <person name="Bills G.F."/>
            <person name="Dong Y."/>
            <person name="Huang W."/>
            <person name="Nel W.J."/>
            <person name="Swalarsk-Parry B.S."/>
            <person name="Vaghefi N."/>
            <person name="Wilken P.M."/>
            <person name="An Z."/>
            <person name="de Beer Z.W."/>
            <person name="De Vos L."/>
            <person name="Chen L."/>
            <person name="Duong T.A."/>
            <person name="Gao Y."/>
            <person name="Hammerbacher A."/>
            <person name="Kikkert J.R."/>
            <person name="Li Y."/>
            <person name="Li H."/>
            <person name="Li K."/>
            <person name="Li Q."/>
            <person name="Liu X."/>
            <person name="Ma X."/>
            <person name="Naidoo K."/>
            <person name="Pethybridge S.J."/>
            <person name="Sun J."/>
            <person name="Steenkamp E.T."/>
            <person name="van der Nest M.A."/>
            <person name="van Wyk S."/>
            <person name="Wingfield M.J."/>
            <person name="Xiong C."/>
            <person name="Yue Q."/>
            <person name="Zhang X."/>
        </authorList>
    </citation>
    <scope>NUCLEOTIDE SEQUENCE [LARGE SCALE GENOMIC DNA]</scope>
    <source>
        <strain evidence="7 8">DSM 5745</strain>
    </source>
</reference>
<sequence>MPTICAGGQTLQGKYGGRAPPEIQLPDRQWPSKKLTSSPIWLSTDLRDGNQALPNPMTTAQKWQMFRLLVDIGFKQIEVSFPCASDTEYAFTRALVETPGAVPDDVSLEVMTPCRKETLLRAVESLKGAKKAILFTYLATSDNYRETILQRSETEALEHVRKCIEYARAITKDDPEASQTEWTLGFGMEDFANARPHAALRLAAVIQAAWQPSREAPVILGLASSVEAATVNVFADQVEYFSRHLAARETVCISIHTHNDRGGAAAAAELACLAGGDRVEGCLFGNGERAGNLDLVTAAINVYTQGIETGLDFSNLPGIRRVYEDITRLPVHPRTPYSGDFYFRAFSGAHQDAIRKGLRRRAAGGSGIPWKVPYLPLDPADLGVSFDSVIGVNSQSGKGGVAWLIQNGLALSLPTPLAASFSRLVKEQSVAQERGLAAEEICALFADTYDLRDSPSGRVLREQGYVAAAHYPGCALELEDITDQAARAAGILTRGLDFLLRCTRVVAHPLGVPDASLTVVFVQCAVTETAEEAWGIGIGFSQDSAIDRALMSVINRRQTISIAHLLVLPHTLRQRINQDLPIGLAKIRHREPLLQHLIRLNILPHGQHHPMIRRAQPPVRPPLQTVPDVNHHLVPVLRLNGDKAASVPLVLDLQPAHRVLQEQRQRAEVRVLADPHVGAQRAAGNWRVVHQAQLAGVVAVFGGQEGGGEVEARGDGA</sequence>
<evidence type="ECO:0000256" key="4">
    <source>
        <dbReference type="ARBA" id="ARBA00022679"/>
    </source>
</evidence>
<dbReference type="SUPFAM" id="SSF89000">
    <property type="entry name" value="post-HMGL domain-like"/>
    <property type="match status" value="1"/>
</dbReference>
<dbReference type="InterPro" id="IPR054692">
    <property type="entry name" value="LeuA-like_post-cat"/>
</dbReference>
<comment type="similarity">
    <text evidence="2">Belongs to the alpha-IPM synthase/homocitrate synthase family. LeuA type 2 subfamily.</text>
</comment>
<organism evidence="7 8">
    <name type="scientific">Aspergillus mulundensis</name>
    <dbReference type="NCBI Taxonomy" id="1810919"/>
    <lineage>
        <taxon>Eukaryota</taxon>
        <taxon>Fungi</taxon>
        <taxon>Dikarya</taxon>
        <taxon>Ascomycota</taxon>
        <taxon>Pezizomycotina</taxon>
        <taxon>Eurotiomycetes</taxon>
        <taxon>Eurotiomycetidae</taxon>
        <taxon>Eurotiales</taxon>
        <taxon>Aspergillaceae</taxon>
        <taxon>Aspergillus</taxon>
        <taxon>Aspergillus subgen. Nidulantes</taxon>
    </lineage>
</organism>